<sequence>MFFIDSLIFVASVATSDTRVAGYAQNISSLLNKLRKP</sequence>
<dbReference type="Proteomes" id="UP000054911">
    <property type="component" value="Unassembled WGS sequence"/>
</dbReference>
<proteinExistence type="predicted"/>
<keyword evidence="2" id="KW-1185">Reference proteome</keyword>
<evidence type="ECO:0000313" key="2">
    <source>
        <dbReference type="Proteomes" id="UP000054911"/>
    </source>
</evidence>
<gene>
    <name evidence="1" type="ORF">AWB80_01173</name>
</gene>
<organism evidence="1 2">
    <name type="scientific">Caballeronia pedi</name>
    <dbReference type="NCBI Taxonomy" id="1777141"/>
    <lineage>
        <taxon>Bacteria</taxon>
        <taxon>Pseudomonadati</taxon>
        <taxon>Pseudomonadota</taxon>
        <taxon>Betaproteobacteria</taxon>
        <taxon>Burkholderiales</taxon>
        <taxon>Burkholderiaceae</taxon>
        <taxon>Caballeronia</taxon>
    </lineage>
</organism>
<dbReference type="EMBL" id="FCOE02000003">
    <property type="protein sequence ID" value="SAK48032.1"/>
    <property type="molecule type" value="Genomic_DNA"/>
</dbReference>
<reference evidence="1" key="1">
    <citation type="submission" date="2016-01" db="EMBL/GenBank/DDBJ databases">
        <authorList>
            <person name="Peeters C."/>
        </authorList>
    </citation>
    <scope>NUCLEOTIDE SEQUENCE [LARGE SCALE GENOMIC DNA]</scope>
    <source>
        <strain evidence="1">LMG 29323</strain>
    </source>
</reference>
<protein>
    <submittedName>
        <fullName evidence="1">Uncharacterized protein</fullName>
    </submittedName>
</protein>
<accession>A0A157ZR93</accession>
<evidence type="ECO:0000313" key="1">
    <source>
        <dbReference type="EMBL" id="SAK48032.1"/>
    </source>
</evidence>
<dbReference type="AlphaFoldDB" id="A0A157ZR93"/>
<name>A0A157ZR93_9BURK</name>
<comment type="caution">
    <text evidence="1">The sequence shown here is derived from an EMBL/GenBank/DDBJ whole genome shotgun (WGS) entry which is preliminary data.</text>
</comment>